<dbReference type="EC" id="7.1.1.-" evidence="5"/>
<comment type="subunit">
    <text evidence="5">NDH-1 is composed of 14 different subunits. Subunits NuoA, H, J, K, L, M, N constitute the membrane sector of the complex.</text>
</comment>
<comment type="caution">
    <text evidence="7">The sequence shown here is derived from an EMBL/GenBank/DDBJ whole genome shotgun (WGS) entry which is preliminary data.</text>
</comment>
<dbReference type="GO" id="GO:0016655">
    <property type="term" value="F:oxidoreductase activity, acting on NAD(P)H, quinone or similar compound as acceptor"/>
    <property type="evidence" value="ECO:0007669"/>
    <property type="project" value="UniProtKB-UniRule"/>
</dbReference>
<dbReference type="HAMAP" id="MF_01350">
    <property type="entry name" value="NDH1_NuoH"/>
    <property type="match status" value="1"/>
</dbReference>
<keyword evidence="5" id="KW-0874">Quinone</keyword>
<feature type="transmembrane region" description="Helical" evidence="5">
    <location>
        <begin position="180"/>
        <end position="201"/>
    </location>
</feature>
<feature type="transmembrane region" description="Helical" evidence="5">
    <location>
        <begin position="147"/>
        <end position="168"/>
    </location>
</feature>
<feature type="transmembrane region" description="Helical" evidence="5">
    <location>
        <begin position="7"/>
        <end position="28"/>
    </location>
</feature>
<dbReference type="NCBIfam" id="NF004741">
    <property type="entry name" value="PRK06076.1-2"/>
    <property type="match status" value="1"/>
</dbReference>
<reference evidence="7" key="1">
    <citation type="journal article" date="2020" name="mSystems">
        <title>Genome- and Community-Level Interaction Insights into Carbon Utilization and Element Cycling Functions of Hydrothermarchaeota in Hydrothermal Sediment.</title>
        <authorList>
            <person name="Zhou Z."/>
            <person name="Liu Y."/>
            <person name="Xu W."/>
            <person name="Pan J."/>
            <person name="Luo Z.H."/>
            <person name="Li M."/>
        </authorList>
    </citation>
    <scope>NUCLEOTIDE SEQUENCE [LARGE SCALE GENOMIC DNA]</scope>
    <source>
        <strain evidence="7">SpSt-695</strain>
    </source>
</reference>
<dbReference type="AlphaFoldDB" id="A0A7V3ZSY8"/>
<name>A0A7V3ZSY8_UNCW3</name>
<gene>
    <name evidence="5 7" type="primary">nuoH</name>
    <name evidence="7" type="ORF">ENU72_02100</name>
</gene>
<keyword evidence="5" id="KW-1003">Cell membrane</keyword>
<keyword evidence="5" id="KW-0830">Ubiquinone</keyword>
<feature type="transmembrane region" description="Helical" evidence="5">
    <location>
        <begin position="75"/>
        <end position="94"/>
    </location>
</feature>
<feature type="transmembrane region" description="Helical" evidence="5">
    <location>
        <begin position="265"/>
        <end position="285"/>
    </location>
</feature>
<keyword evidence="5" id="KW-1278">Translocase</keyword>
<comment type="similarity">
    <text evidence="5 6">Belongs to the complex I subunit 1 family.</text>
</comment>
<dbReference type="Pfam" id="PF00146">
    <property type="entry name" value="NADHdh"/>
    <property type="match status" value="1"/>
</dbReference>
<organism evidence="7">
    <name type="scientific">candidate division WOR-3 bacterium</name>
    <dbReference type="NCBI Taxonomy" id="2052148"/>
    <lineage>
        <taxon>Bacteria</taxon>
        <taxon>Bacteria division WOR-3</taxon>
    </lineage>
</organism>
<protein>
    <recommendedName>
        <fullName evidence="5">NADH-quinone oxidoreductase subunit H</fullName>
        <ecNumber evidence="5">7.1.1.-</ecNumber>
    </recommendedName>
    <alternativeName>
        <fullName evidence="5">NADH dehydrogenase I subunit H</fullName>
    </alternativeName>
    <alternativeName>
        <fullName evidence="5">NDH-1 subunit H</fullName>
    </alternativeName>
</protein>
<dbReference type="EMBL" id="DTDP01000089">
    <property type="protein sequence ID" value="HGK53800.1"/>
    <property type="molecule type" value="Genomic_DNA"/>
</dbReference>
<comment type="function">
    <text evidence="5">NDH-1 shuttles electrons from NADH, via FMN and iron-sulfur (Fe-S) centers, to quinones in the respiratory chain. The immediate electron acceptor for the enzyme in this species is believed to be ubiquinone. Couples the redox reaction to proton translocation (for every two electrons transferred, four hydrogen ions are translocated across the cytoplasmic membrane), and thus conserves the redox energy in a proton gradient. This subunit may bind ubiquinone.</text>
</comment>
<evidence type="ECO:0000313" key="7">
    <source>
        <dbReference type="EMBL" id="HGK53800.1"/>
    </source>
</evidence>
<proteinExistence type="inferred from homology"/>
<evidence type="ECO:0000256" key="5">
    <source>
        <dbReference type="HAMAP-Rule" id="MF_01350"/>
    </source>
</evidence>
<accession>A0A7V3ZSY8</accession>
<dbReference type="InterPro" id="IPR001694">
    <property type="entry name" value="NADH_UbQ_OxRdtase_su1/FPO"/>
</dbReference>
<evidence type="ECO:0000256" key="4">
    <source>
        <dbReference type="ARBA" id="ARBA00023136"/>
    </source>
</evidence>
<dbReference type="PANTHER" id="PTHR11432">
    <property type="entry name" value="NADH DEHYDROGENASE SUBUNIT 1"/>
    <property type="match status" value="1"/>
</dbReference>
<sequence length="322" mass="35885">MNALINSLIYGIFVLLIVFGIVAYLTWIERKFAGRMQSRIGPYYVGRPHGWLQPLADVLKLILKEDITPKNVDKLIYNLAPFVVLISATLLYAVLPFSENIVISDISVGILTFIAISSLSIMGAFMAGWASNSKYPLISAIRGGAQIVSYEIPLLFSIIVPCALAGSLNAKEIVKAQKIWFILYPVIGQISFIIFLLSGLAEENRTPFDIPEAESELVAGFTVEYSSMKFALFYAAEYAHILALSALGTILFLGGWKGPLLPSPLWFLIKSLFLFLILLWIRWSYLRVRIDQLLGFSWKFLFPLSVLNLLLTGLVIILRKGG</sequence>
<dbReference type="GO" id="GO:0003954">
    <property type="term" value="F:NADH dehydrogenase activity"/>
    <property type="evidence" value="ECO:0007669"/>
    <property type="project" value="TreeGrafter"/>
</dbReference>
<dbReference type="PROSITE" id="PS00668">
    <property type="entry name" value="COMPLEX1_ND1_2"/>
    <property type="match status" value="1"/>
</dbReference>
<dbReference type="GO" id="GO:0009060">
    <property type="term" value="P:aerobic respiration"/>
    <property type="evidence" value="ECO:0007669"/>
    <property type="project" value="TreeGrafter"/>
</dbReference>
<evidence type="ECO:0000256" key="1">
    <source>
        <dbReference type="ARBA" id="ARBA00004141"/>
    </source>
</evidence>
<dbReference type="InterPro" id="IPR018086">
    <property type="entry name" value="NADH_UbQ_OxRdtase_su1_CS"/>
</dbReference>
<comment type="subcellular location">
    <subcellularLocation>
        <location evidence="5 6">Cell membrane</location>
        <topology evidence="5 6">Multi-pass membrane protein</topology>
    </subcellularLocation>
    <subcellularLocation>
        <location evidence="1">Membrane</location>
        <topology evidence="1">Multi-pass membrane protein</topology>
    </subcellularLocation>
</comment>
<evidence type="ECO:0000256" key="2">
    <source>
        <dbReference type="ARBA" id="ARBA00022692"/>
    </source>
</evidence>
<feature type="transmembrane region" description="Helical" evidence="5">
    <location>
        <begin position="106"/>
        <end position="127"/>
    </location>
</feature>
<keyword evidence="4 5" id="KW-0472">Membrane</keyword>
<comment type="catalytic activity">
    <reaction evidence="5">
        <text>a quinone + NADH + 5 H(+)(in) = a quinol + NAD(+) + 4 H(+)(out)</text>
        <dbReference type="Rhea" id="RHEA:57888"/>
        <dbReference type="ChEBI" id="CHEBI:15378"/>
        <dbReference type="ChEBI" id="CHEBI:24646"/>
        <dbReference type="ChEBI" id="CHEBI:57540"/>
        <dbReference type="ChEBI" id="CHEBI:57945"/>
        <dbReference type="ChEBI" id="CHEBI:132124"/>
    </reaction>
</comment>
<keyword evidence="5 6" id="KW-0520">NAD</keyword>
<evidence type="ECO:0000256" key="6">
    <source>
        <dbReference type="RuleBase" id="RU000471"/>
    </source>
</evidence>
<keyword evidence="2 5" id="KW-0812">Transmembrane</keyword>
<feature type="transmembrane region" description="Helical" evidence="5">
    <location>
        <begin position="231"/>
        <end position="253"/>
    </location>
</feature>
<keyword evidence="3 5" id="KW-1133">Transmembrane helix</keyword>
<dbReference type="GO" id="GO:0005886">
    <property type="term" value="C:plasma membrane"/>
    <property type="evidence" value="ECO:0007669"/>
    <property type="project" value="UniProtKB-SubCell"/>
</dbReference>
<evidence type="ECO:0000256" key="3">
    <source>
        <dbReference type="ARBA" id="ARBA00022989"/>
    </source>
</evidence>
<dbReference type="PANTHER" id="PTHR11432:SF3">
    <property type="entry name" value="NADH-UBIQUINONE OXIDOREDUCTASE CHAIN 1"/>
    <property type="match status" value="1"/>
</dbReference>
<keyword evidence="7" id="KW-0560">Oxidoreductase</keyword>
<dbReference type="GO" id="GO:0048038">
    <property type="term" value="F:quinone binding"/>
    <property type="evidence" value="ECO:0007669"/>
    <property type="project" value="UniProtKB-KW"/>
</dbReference>
<feature type="transmembrane region" description="Helical" evidence="5">
    <location>
        <begin position="297"/>
        <end position="318"/>
    </location>
</feature>